<keyword evidence="2" id="KW-1185">Reference proteome</keyword>
<dbReference type="Proteomes" id="UP000255036">
    <property type="component" value="Unassembled WGS sequence"/>
</dbReference>
<proteinExistence type="predicted"/>
<dbReference type="RefSeq" id="WP_115480522.1">
    <property type="nucleotide sequence ID" value="NZ_QRCT01000009.1"/>
</dbReference>
<dbReference type="OrthoDB" id="8659436at2"/>
<evidence type="ECO:0000313" key="2">
    <source>
        <dbReference type="Proteomes" id="UP000255036"/>
    </source>
</evidence>
<accession>A0A371AZK0</accession>
<reference evidence="1 2" key="1">
    <citation type="submission" date="2018-07" db="EMBL/GenBank/DDBJ databases">
        <title>Anaerosacharophilus polymeroproducens gen. nov. sp. nov., an anaerobic bacterium isolated from salt field.</title>
        <authorList>
            <person name="Kim W."/>
            <person name="Yang S.-H."/>
            <person name="Oh J."/>
            <person name="Lee J.-H."/>
            <person name="Kwon K.K."/>
        </authorList>
    </citation>
    <scope>NUCLEOTIDE SEQUENCE [LARGE SCALE GENOMIC DNA]</scope>
    <source>
        <strain evidence="1 2">MCWD5</strain>
    </source>
</reference>
<dbReference type="GO" id="GO:0003700">
    <property type="term" value="F:DNA-binding transcription factor activity"/>
    <property type="evidence" value="ECO:0007669"/>
    <property type="project" value="InterPro"/>
</dbReference>
<dbReference type="InterPro" id="IPR002481">
    <property type="entry name" value="FUR"/>
</dbReference>
<evidence type="ECO:0000313" key="1">
    <source>
        <dbReference type="EMBL" id="RDU25038.1"/>
    </source>
</evidence>
<dbReference type="SUPFAM" id="SSF46785">
    <property type="entry name" value="Winged helix' DNA-binding domain"/>
    <property type="match status" value="1"/>
</dbReference>
<protein>
    <submittedName>
        <fullName evidence="1">Fur family transcriptional regulator</fullName>
    </submittedName>
</protein>
<dbReference type="AlphaFoldDB" id="A0A371AZK0"/>
<comment type="caution">
    <text evidence="1">The sequence shown here is derived from an EMBL/GenBank/DDBJ whole genome shotgun (WGS) entry which is preliminary data.</text>
</comment>
<dbReference type="Pfam" id="PF01475">
    <property type="entry name" value="FUR"/>
    <property type="match status" value="1"/>
</dbReference>
<gene>
    <name evidence="1" type="ORF">DWV06_01925</name>
</gene>
<name>A0A371AZK0_9FIRM</name>
<dbReference type="InterPro" id="IPR036390">
    <property type="entry name" value="WH_DNA-bd_sf"/>
</dbReference>
<sequence length="138" mass="15904">MQKEIIIEQLKERGCRITKQRLILLGIILQNECSCCKEIYYKATKEDNRIGMATVYRMINTLEEIGAINRKNMYKVACSDECEIENVCTVKLDDNSVHQLSAKKWISVIKEGLKACGYMKEQNVLTVTVKQCESDFKN</sequence>
<dbReference type="InterPro" id="IPR036388">
    <property type="entry name" value="WH-like_DNA-bd_sf"/>
</dbReference>
<dbReference type="Gene3D" id="1.10.10.10">
    <property type="entry name" value="Winged helix-like DNA-binding domain superfamily/Winged helix DNA-binding domain"/>
    <property type="match status" value="1"/>
</dbReference>
<organism evidence="1 2">
    <name type="scientific">Anaerosacchariphilus polymeriproducens</name>
    <dbReference type="NCBI Taxonomy" id="1812858"/>
    <lineage>
        <taxon>Bacteria</taxon>
        <taxon>Bacillati</taxon>
        <taxon>Bacillota</taxon>
        <taxon>Clostridia</taxon>
        <taxon>Lachnospirales</taxon>
        <taxon>Lachnospiraceae</taxon>
        <taxon>Anaerosacchariphilus</taxon>
    </lineage>
</organism>
<dbReference type="EMBL" id="QRCT01000009">
    <property type="protein sequence ID" value="RDU25038.1"/>
    <property type="molecule type" value="Genomic_DNA"/>
</dbReference>